<reference evidence="1" key="1">
    <citation type="submission" date="2022-08" db="EMBL/GenBank/DDBJ databases">
        <title>Genome sequencing of akame (Lates japonicus).</title>
        <authorList>
            <person name="Hashiguchi Y."/>
            <person name="Takahashi H."/>
        </authorList>
    </citation>
    <scope>NUCLEOTIDE SEQUENCE</scope>
    <source>
        <strain evidence="1">Kochi</strain>
    </source>
</reference>
<dbReference type="InterPro" id="IPR037171">
    <property type="entry name" value="NagB/RpiA_transferase-like"/>
</dbReference>
<keyword evidence="1" id="KW-0808">Transferase</keyword>
<proteinExistence type="predicted"/>
<feature type="non-terminal residue" evidence="1">
    <location>
        <position position="79"/>
    </location>
</feature>
<protein>
    <submittedName>
        <fullName evidence="1">Succinyl-CoA:3-ketoacid coenzyme A transferase 1, mitochondrial</fullName>
    </submittedName>
</protein>
<dbReference type="SUPFAM" id="SSF100950">
    <property type="entry name" value="NagB/RpiA/CoA transferase-like"/>
    <property type="match status" value="1"/>
</dbReference>
<dbReference type="EMBL" id="BRZM01000019">
    <property type="protein sequence ID" value="GLD54130.1"/>
    <property type="molecule type" value="Genomic_DNA"/>
</dbReference>
<keyword evidence="2" id="KW-1185">Reference proteome</keyword>
<dbReference type="PANTHER" id="PTHR13707:SF23">
    <property type="entry name" value="SUCCINYL-COA:3-KETOACID-COENZYME A TRANSFERASE"/>
    <property type="match status" value="1"/>
</dbReference>
<name>A0AAD3MH55_LATJO</name>
<dbReference type="InterPro" id="IPR004165">
    <property type="entry name" value="CoA_trans_fam_I"/>
</dbReference>
<evidence type="ECO:0000313" key="2">
    <source>
        <dbReference type="Proteomes" id="UP001279410"/>
    </source>
</evidence>
<dbReference type="Proteomes" id="UP001279410">
    <property type="component" value="Unassembled WGS sequence"/>
</dbReference>
<accession>A0AAD3MH55</accession>
<organism evidence="1 2">
    <name type="scientific">Lates japonicus</name>
    <name type="common">Japanese lates</name>
    <dbReference type="NCBI Taxonomy" id="270547"/>
    <lineage>
        <taxon>Eukaryota</taxon>
        <taxon>Metazoa</taxon>
        <taxon>Chordata</taxon>
        <taxon>Craniata</taxon>
        <taxon>Vertebrata</taxon>
        <taxon>Euteleostomi</taxon>
        <taxon>Actinopterygii</taxon>
        <taxon>Neopterygii</taxon>
        <taxon>Teleostei</taxon>
        <taxon>Neoteleostei</taxon>
        <taxon>Acanthomorphata</taxon>
        <taxon>Carangaria</taxon>
        <taxon>Carangaria incertae sedis</taxon>
        <taxon>Centropomidae</taxon>
        <taxon>Lates</taxon>
    </lineage>
</organism>
<sequence>GGKHKILDKCSLPLTGKQCVDRIITEKAVFDVDKTKGLTLTEVWEGLTPEDIKACTGTDFEVSPNLKAMQQILESLQRI</sequence>
<evidence type="ECO:0000313" key="1">
    <source>
        <dbReference type="EMBL" id="GLD54130.1"/>
    </source>
</evidence>
<gene>
    <name evidence="1" type="ORF">AKAME5_000679200</name>
</gene>
<dbReference type="Gene3D" id="3.40.1080.10">
    <property type="entry name" value="Glutaconate Coenzyme A-transferase"/>
    <property type="match status" value="1"/>
</dbReference>
<dbReference type="GO" id="GO:0008260">
    <property type="term" value="F:succinyl-CoA:3-oxo-acid CoA-transferase activity"/>
    <property type="evidence" value="ECO:0007669"/>
    <property type="project" value="TreeGrafter"/>
</dbReference>
<dbReference type="PANTHER" id="PTHR13707">
    <property type="entry name" value="KETOACID-COENZYME A TRANSFERASE"/>
    <property type="match status" value="1"/>
</dbReference>
<dbReference type="AlphaFoldDB" id="A0AAD3MH55"/>
<dbReference type="GO" id="GO:0005739">
    <property type="term" value="C:mitochondrion"/>
    <property type="evidence" value="ECO:0007669"/>
    <property type="project" value="TreeGrafter"/>
</dbReference>
<comment type="caution">
    <text evidence="1">The sequence shown here is derived from an EMBL/GenBank/DDBJ whole genome shotgun (WGS) entry which is preliminary data.</text>
</comment>